<dbReference type="Proteomes" id="UP000199286">
    <property type="component" value="Unassembled WGS sequence"/>
</dbReference>
<sequence length="109" mass="12132">MSRLSDRLCAALRAQLEGQHVRPPEGAAILWNAFMQLSRVRSSGPVGPNPIGFPEIAAWSSLMRMPLDPHHVEALTAMDRVWMEHAYRREERQRVSGTLSPAAFDAVLG</sequence>
<reference evidence="1 2" key="1">
    <citation type="submission" date="2016-10" db="EMBL/GenBank/DDBJ databases">
        <authorList>
            <person name="de Groot N.N."/>
        </authorList>
    </citation>
    <scope>NUCLEOTIDE SEQUENCE [LARGE SCALE GENOMIC DNA]</scope>
    <source>
        <strain evidence="1 2">DSM 26880</strain>
    </source>
</reference>
<dbReference type="EMBL" id="FNPF01000004">
    <property type="protein sequence ID" value="SDY18089.1"/>
    <property type="molecule type" value="Genomic_DNA"/>
</dbReference>
<protein>
    <submittedName>
        <fullName evidence="1">Uncharacterized protein</fullName>
    </submittedName>
</protein>
<dbReference type="InterPro" id="IPR056919">
    <property type="entry name" value="Phage_TAC_18"/>
</dbReference>
<accession>A0A1H3HTQ0</accession>
<evidence type="ECO:0000313" key="2">
    <source>
        <dbReference type="Proteomes" id="UP000199286"/>
    </source>
</evidence>
<dbReference type="OrthoDB" id="8371071at2"/>
<dbReference type="Pfam" id="PF23812">
    <property type="entry name" value="Phage_TAC_18"/>
    <property type="match status" value="1"/>
</dbReference>
<dbReference type="RefSeq" id="WP_089881180.1">
    <property type="nucleotide sequence ID" value="NZ_FNPF01000004.1"/>
</dbReference>
<gene>
    <name evidence="1" type="ORF">SAMN05444340_104121</name>
</gene>
<proteinExistence type="predicted"/>
<dbReference type="AlphaFoldDB" id="A0A1H3HTQ0"/>
<name>A0A1H3HTQ0_9RHOB</name>
<keyword evidence="2" id="KW-1185">Reference proteome</keyword>
<dbReference type="STRING" id="321339.SAMN05444340_104121"/>
<evidence type="ECO:0000313" key="1">
    <source>
        <dbReference type="EMBL" id="SDY18089.1"/>
    </source>
</evidence>
<organism evidence="1 2">
    <name type="scientific">Citreimonas salinaria</name>
    <dbReference type="NCBI Taxonomy" id="321339"/>
    <lineage>
        <taxon>Bacteria</taxon>
        <taxon>Pseudomonadati</taxon>
        <taxon>Pseudomonadota</taxon>
        <taxon>Alphaproteobacteria</taxon>
        <taxon>Rhodobacterales</taxon>
        <taxon>Roseobacteraceae</taxon>
        <taxon>Citreimonas</taxon>
    </lineage>
</organism>